<evidence type="ECO:0000313" key="2">
    <source>
        <dbReference type="Proteomes" id="UP001488805"/>
    </source>
</evidence>
<dbReference type="EMBL" id="JBCEZU010000156">
    <property type="protein sequence ID" value="KAK9523841.1"/>
    <property type="molecule type" value="Genomic_DNA"/>
</dbReference>
<evidence type="ECO:0000313" key="1">
    <source>
        <dbReference type="EMBL" id="KAK9523841.1"/>
    </source>
</evidence>
<accession>A0AAW1EN81</accession>
<name>A0AAW1EN81_ZOAVI</name>
<keyword evidence="2" id="KW-1185">Reference proteome</keyword>
<organism evidence="1 2">
    <name type="scientific">Zoarces viviparus</name>
    <name type="common">Viviparous eelpout</name>
    <name type="synonym">Blennius viviparus</name>
    <dbReference type="NCBI Taxonomy" id="48416"/>
    <lineage>
        <taxon>Eukaryota</taxon>
        <taxon>Metazoa</taxon>
        <taxon>Chordata</taxon>
        <taxon>Craniata</taxon>
        <taxon>Vertebrata</taxon>
        <taxon>Euteleostomi</taxon>
        <taxon>Actinopterygii</taxon>
        <taxon>Neopterygii</taxon>
        <taxon>Teleostei</taxon>
        <taxon>Neoteleostei</taxon>
        <taxon>Acanthomorphata</taxon>
        <taxon>Eupercaria</taxon>
        <taxon>Perciformes</taxon>
        <taxon>Cottioidei</taxon>
        <taxon>Zoarcales</taxon>
        <taxon>Zoarcidae</taxon>
        <taxon>Zoarcinae</taxon>
        <taxon>Zoarces</taxon>
    </lineage>
</organism>
<reference evidence="1 2" key="1">
    <citation type="journal article" date="2024" name="Genome Biol. Evol.">
        <title>Chromosome-level genome assembly of the viviparous eelpout Zoarces viviparus.</title>
        <authorList>
            <person name="Fuhrmann N."/>
            <person name="Brasseur M.V."/>
            <person name="Bakowski C.E."/>
            <person name="Podsiadlowski L."/>
            <person name="Prost S."/>
            <person name="Krehenwinkel H."/>
            <person name="Mayer C."/>
        </authorList>
    </citation>
    <scope>NUCLEOTIDE SEQUENCE [LARGE SCALE GENOMIC DNA]</scope>
    <source>
        <strain evidence="1">NO-MEL_2022_Ind0_liver</strain>
    </source>
</reference>
<dbReference type="AlphaFoldDB" id="A0AAW1EN81"/>
<gene>
    <name evidence="1" type="ORF">VZT92_017727</name>
</gene>
<comment type="caution">
    <text evidence="1">The sequence shown here is derived from an EMBL/GenBank/DDBJ whole genome shotgun (WGS) entry which is preliminary data.</text>
</comment>
<dbReference type="Proteomes" id="UP001488805">
    <property type="component" value="Unassembled WGS sequence"/>
</dbReference>
<proteinExistence type="predicted"/>
<sequence>MVYLDNQGYQENLVLLESQGLQGLLGSLEGKENRVLLVYQGVQACQVMVNQGIQDLRVIRGMLVFLEHQA</sequence>
<protein>
    <submittedName>
        <fullName evidence="1">Uncharacterized protein</fullName>
    </submittedName>
</protein>